<dbReference type="Proteomes" id="UP001153292">
    <property type="component" value="Chromosome 5"/>
</dbReference>
<dbReference type="PANTHER" id="PTHR44167:SF23">
    <property type="entry name" value="CDC7 KINASE, ISOFORM A-RELATED"/>
    <property type="match status" value="1"/>
</dbReference>
<evidence type="ECO:0000256" key="6">
    <source>
        <dbReference type="ARBA" id="ARBA00022840"/>
    </source>
</evidence>
<accession>A0ABN8BAI0</accession>
<evidence type="ECO:0000313" key="10">
    <source>
        <dbReference type="EMBL" id="CAH0405664.1"/>
    </source>
</evidence>
<evidence type="ECO:0000259" key="9">
    <source>
        <dbReference type="PROSITE" id="PS50011"/>
    </source>
</evidence>
<feature type="region of interest" description="Disordered" evidence="8">
    <location>
        <begin position="404"/>
        <end position="429"/>
    </location>
</feature>
<keyword evidence="4 7" id="KW-0547">Nucleotide-binding</keyword>
<dbReference type="InterPro" id="IPR011009">
    <property type="entry name" value="Kinase-like_dom_sf"/>
</dbReference>
<organism evidence="10 11">
    <name type="scientific">Chilo suppressalis</name>
    <name type="common">Asiatic rice borer moth</name>
    <dbReference type="NCBI Taxonomy" id="168631"/>
    <lineage>
        <taxon>Eukaryota</taxon>
        <taxon>Metazoa</taxon>
        <taxon>Ecdysozoa</taxon>
        <taxon>Arthropoda</taxon>
        <taxon>Hexapoda</taxon>
        <taxon>Insecta</taxon>
        <taxon>Pterygota</taxon>
        <taxon>Neoptera</taxon>
        <taxon>Endopterygota</taxon>
        <taxon>Lepidoptera</taxon>
        <taxon>Glossata</taxon>
        <taxon>Ditrysia</taxon>
        <taxon>Pyraloidea</taxon>
        <taxon>Crambidae</taxon>
        <taxon>Crambinae</taxon>
        <taxon>Chilo</taxon>
    </lineage>
</organism>
<gene>
    <name evidence="10" type="ORF">CHILSU_LOCUS9028</name>
</gene>
<keyword evidence="2" id="KW-0723">Serine/threonine-protein kinase</keyword>
<protein>
    <recommendedName>
        <fullName evidence="1">non-specific serine/threonine protein kinase</fullName>
        <ecNumber evidence="1">2.7.11.1</ecNumber>
    </recommendedName>
</protein>
<dbReference type="SUPFAM" id="SSF56112">
    <property type="entry name" value="Protein kinase-like (PK-like)"/>
    <property type="match status" value="1"/>
</dbReference>
<feature type="region of interest" description="Disordered" evidence="8">
    <location>
        <begin position="209"/>
        <end position="245"/>
    </location>
</feature>
<dbReference type="EMBL" id="OU963898">
    <property type="protein sequence ID" value="CAH0405664.1"/>
    <property type="molecule type" value="Genomic_DNA"/>
</dbReference>
<reference evidence="10" key="1">
    <citation type="submission" date="2021-12" db="EMBL/GenBank/DDBJ databases">
        <authorList>
            <person name="King R."/>
        </authorList>
    </citation>
    <scope>NUCLEOTIDE SEQUENCE</scope>
</reference>
<keyword evidence="3" id="KW-0808">Transferase</keyword>
<keyword evidence="5" id="KW-0418">Kinase</keyword>
<evidence type="ECO:0000256" key="3">
    <source>
        <dbReference type="ARBA" id="ARBA00022679"/>
    </source>
</evidence>
<dbReference type="Gene3D" id="1.10.510.10">
    <property type="entry name" value="Transferase(Phosphotransferase) domain 1"/>
    <property type="match status" value="2"/>
</dbReference>
<evidence type="ECO:0000313" key="11">
    <source>
        <dbReference type="Proteomes" id="UP001153292"/>
    </source>
</evidence>
<dbReference type="SMART" id="SM00220">
    <property type="entry name" value="S_TKc"/>
    <property type="match status" value="1"/>
</dbReference>
<dbReference type="InterPro" id="IPR017441">
    <property type="entry name" value="Protein_kinase_ATP_BS"/>
</dbReference>
<evidence type="ECO:0000256" key="1">
    <source>
        <dbReference type="ARBA" id="ARBA00012513"/>
    </source>
</evidence>
<feature type="binding site" evidence="7">
    <location>
        <position position="91"/>
    </location>
    <ligand>
        <name>ATP</name>
        <dbReference type="ChEBI" id="CHEBI:30616"/>
    </ligand>
</feature>
<name>A0ABN8BAI0_CHISP</name>
<evidence type="ECO:0000256" key="2">
    <source>
        <dbReference type="ARBA" id="ARBA00022527"/>
    </source>
</evidence>
<evidence type="ECO:0000256" key="7">
    <source>
        <dbReference type="PROSITE-ProRule" id="PRU10141"/>
    </source>
</evidence>
<dbReference type="InterPro" id="IPR008271">
    <property type="entry name" value="Ser/Thr_kinase_AS"/>
</dbReference>
<dbReference type="EC" id="2.7.11.1" evidence="1"/>
<keyword evidence="11" id="KW-1185">Reference proteome</keyword>
<dbReference type="CDD" id="cd14019">
    <property type="entry name" value="STKc_Cdc7"/>
    <property type="match status" value="1"/>
</dbReference>
<evidence type="ECO:0000256" key="4">
    <source>
        <dbReference type="ARBA" id="ARBA00022741"/>
    </source>
</evidence>
<dbReference type="Pfam" id="PF00069">
    <property type="entry name" value="Pkinase"/>
    <property type="match status" value="2"/>
</dbReference>
<evidence type="ECO:0000256" key="5">
    <source>
        <dbReference type="ARBA" id="ARBA00022777"/>
    </source>
</evidence>
<dbReference type="Gene3D" id="3.30.200.20">
    <property type="entry name" value="Phosphorylase Kinase, domain 1"/>
    <property type="match status" value="1"/>
</dbReference>
<keyword evidence="6 7" id="KW-0067">ATP-binding</keyword>
<evidence type="ECO:0000256" key="8">
    <source>
        <dbReference type="SAM" id="MobiDB-lite"/>
    </source>
</evidence>
<dbReference type="PROSITE" id="PS00107">
    <property type="entry name" value="PROTEIN_KINASE_ATP"/>
    <property type="match status" value="1"/>
</dbReference>
<feature type="domain" description="Protein kinase" evidence="9">
    <location>
        <begin position="55"/>
        <end position="492"/>
    </location>
</feature>
<dbReference type="InterPro" id="IPR000719">
    <property type="entry name" value="Prot_kinase_dom"/>
</dbReference>
<dbReference type="PROSITE" id="PS00108">
    <property type="entry name" value="PROTEIN_KINASE_ST"/>
    <property type="match status" value="1"/>
</dbReference>
<dbReference type="PROSITE" id="PS50011">
    <property type="entry name" value="PROTEIN_KINASE_DOM"/>
    <property type="match status" value="1"/>
</dbReference>
<sequence>MSRIRGIETRIPKGTALVRNEVQKRIDDHTKCKDDAERRQIVELLQKLPKLDKIFEVHKKIGEGTFSSVYLGSLRQHSKLSISEKKWFAIKHLVPTAHPARIEHELRCLQDMGGRNHVIGVELCLRHLDTIVFVMPYIPHRKFSEYIVDMDAAELQRYMRALMTALKHVHSFGVIHRDVKPSNFLYDRENKRYLLVDFGLAQRICPAPDAPAPPPAHEATPETPVSAAAARKRPNTEEEGGPSAKRVALDLSTSSRVAVPVSQPRLPVHLTVKLGPCDAGAAVGTACACAGRGAVCAGCARRPGARASRAGTQGFRPPEVLLKVCAQGTGVDTWAAGVILASVLTRRYPLLRAAGDLPALAELAALLGTRPLQHAASAMGRRLVVSCSLRGVCLRKLCARLRAPPPGPPPATPPPGPPPATPPRARPAPCGPCRLPPDQCLCPDPNVKATDIRGDLWWGGFPDAAFSLACGLLQPLPAQRLTADQALRHPFLAQPSPGPGPGEDS</sequence>
<dbReference type="PANTHER" id="PTHR44167">
    <property type="entry name" value="OVARIAN-SPECIFIC SERINE/THREONINE-PROTEIN KINASE LOK-RELATED"/>
    <property type="match status" value="1"/>
</dbReference>
<proteinExistence type="predicted"/>